<keyword evidence="2" id="KW-1185">Reference proteome</keyword>
<dbReference type="EMBL" id="KZ293670">
    <property type="protein sequence ID" value="PBK89063.1"/>
    <property type="molecule type" value="Genomic_DNA"/>
</dbReference>
<evidence type="ECO:0000313" key="1">
    <source>
        <dbReference type="EMBL" id="PBK89063.1"/>
    </source>
</evidence>
<accession>A0A2H3DLE5</accession>
<name>A0A2H3DLE5_ARMGA</name>
<proteinExistence type="predicted"/>
<reference evidence="2" key="1">
    <citation type="journal article" date="2017" name="Nat. Ecol. Evol.">
        <title>Genome expansion and lineage-specific genetic innovations in the forest pathogenic fungi Armillaria.</title>
        <authorList>
            <person name="Sipos G."/>
            <person name="Prasanna A.N."/>
            <person name="Walter M.C."/>
            <person name="O'Connor E."/>
            <person name="Balint B."/>
            <person name="Krizsan K."/>
            <person name="Kiss B."/>
            <person name="Hess J."/>
            <person name="Varga T."/>
            <person name="Slot J."/>
            <person name="Riley R."/>
            <person name="Boka B."/>
            <person name="Rigling D."/>
            <person name="Barry K."/>
            <person name="Lee J."/>
            <person name="Mihaltcheva S."/>
            <person name="LaButti K."/>
            <person name="Lipzen A."/>
            <person name="Waldron R."/>
            <person name="Moloney N.M."/>
            <person name="Sperisen C."/>
            <person name="Kredics L."/>
            <person name="Vagvoelgyi C."/>
            <person name="Patrignani A."/>
            <person name="Fitzpatrick D."/>
            <person name="Nagy I."/>
            <person name="Doyle S."/>
            <person name="Anderson J.B."/>
            <person name="Grigoriev I.V."/>
            <person name="Gueldener U."/>
            <person name="Muensterkoetter M."/>
            <person name="Nagy L.G."/>
        </authorList>
    </citation>
    <scope>NUCLEOTIDE SEQUENCE [LARGE SCALE GENOMIC DNA]</scope>
    <source>
        <strain evidence="2">Ar21-2</strain>
    </source>
</reference>
<dbReference type="STRING" id="47427.A0A2H3DLE5"/>
<organism evidence="1 2">
    <name type="scientific">Armillaria gallica</name>
    <name type="common">Bulbous honey fungus</name>
    <name type="synonym">Armillaria bulbosa</name>
    <dbReference type="NCBI Taxonomy" id="47427"/>
    <lineage>
        <taxon>Eukaryota</taxon>
        <taxon>Fungi</taxon>
        <taxon>Dikarya</taxon>
        <taxon>Basidiomycota</taxon>
        <taxon>Agaricomycotina</taxon>
        <taxon>Agaricomycetes</taxon>
        <taxon>Agaricomycetidae</taxon>
        <taxon>Agaricales</taxon>
        <taxon>Marasmiineae</taxon>
        <taxon>Physalacriaceae</taxon>
        <taxon>Armillaria</taxon>
    </lineage>
</organism>
<dbReference type="Proteomes" id="UP000217790">
    <property type="component" value="Unassembled WGS sequence"/>
</dbReference>
<gene>
    <name evidence="1" type="ORF">ARMGADRAFT_1167828</name>
</gene>
<protein>
    <submittedName>
        <fullName evidence="1">Uncharacterized protein</fullName>
    </submittedName>
</protein>
<dbReference type="InParanoid" id="A0A2H3DLE5"/>
<dbReference type="OrthoDB" id="10262026at2759"/>
<sequence length="99" mass="10598">MSIFIGSSSITSDLKELDLDPRGADGPVSNYVVQFGEGGEGRRDNSGPYLGSLLALSGRNIRFDLSEAKEYLEREAASNTEMTGRAAAMLKAVKTRIGL</sequence>
<dbReference type="AlphaFoldDB" id="A0A2H3DLE5"/>
<evidence type="ECO:0000313" key="2">
    <source>
        <dbReference type="Proteomes" id="UP000217790"/>
    </source>
</evidence>